<protein>
    <submittedName>
        <fullName evidence="1">Uncharacterized protein</fullName>
    </submittedName>
</protein>
<sequence length="70" mass="8235">MISNEARAELRQRTLFNHLEPEAQQQAVDQLLNGESWDKVAQRVNDWVAEADWETRCETKEAASQERDYE</sequence>
<gene>
    <name evidence="1" type="ORF">FQP89_23555</name>
</gene>
<dbReference type="EMBL" id="VNFE01000015">
    <property type="protein sequence ID" value="TVU87044.1"/>
    <property type="molecule type" value="Genomic_DNA"/>
</dbReference>
<dbReference type="Proteomes" id="UP000317288">
    <property type="component" value="Unassembled WGS sequence"/>
</dbReference>
<proteinExistence type="predicted"/>
<dbReference type="RefSeq" id="WP_008958450.1">
    <property type="nucleotide sequence ID" value="NZ_JBAHWB010000035.1"/>
</dbReference>
<evidence type="ECO:0000313" key="2">
    <source>
        <dbReference type="Proteomes" id="UP000317288"/>
    </source>
</evidence>
<accession>A0A558J099</accession>
<name>A0A558J099_9GAMM</name>
<dbReference type="AlphaFoldDB" id="A0A558J099"/>
<organism evidence="1 2">
    <name type="scientific">Vreelandella titanicae</name>
    <dbReference type="NCBI Taxonomy" id="664683"/>
    <lineage>
        <taxon>Bacteria</taxon>
        <taxon>Pseudomonadati</taxon>
        <taxon>Pseudomonadota</taxon>
        <taxon>Gammaproteobacteria</taxon>
        <taxon>Oceanospirillales</taxon>
        <taxon>Halomonadaceae</taxon>
        <taxon>Vreelandella</taxon>
    </lineage>
</organism>
<reference evidence="1 2" key="1">
    <citation type="submission" date="2019-07" db="EMBL/GenBank/DDBJ databases">
        <title>Diversity of Bacteria from Kongsfjorden, Arctic.</title>
        <authorList>
            <person name="Yu Y."/>
        </authorList>
    </citation>
    <scope>NUCLEOTIDE SEQUENCE [LARGE SCALE GENOMIC DNA]</scope>
    <source>
        <strain evidence="1 2">SM1922</strain>
    </source>
</reference>
<evidence type="ECO:0000313" key="1">
    <source>
        <dbReference type="EMBL" id="TVU87044.1"/>
    </source>
</evidence>
<comment type="caution">
    <text evidence="1">The sequence shown here is derived from an EMBL/GenBank/DDBJ whole genome shotgun (WGS) entry which is preliminary data.</text>
</comment>